<sequence>MCNHIQENILPIRKGLFNGGVIIIPPSILYSYTVNQLKKSMELTNLSILILLAKKENEYLIYYV</sequence>
<proteinExistence type="predicted"/>
<organism evidence="1 2">
    <name type="scientific">Clostridium simiarum</name>
    <dbReference type="NCBI Taxonomy" id="2841506"/>
    <lineage>
        <taxon>Bacteria</taxon>
        <taxon>Bacillati</taxon>
        <taxon>Bacillota</taxon>
        <taxon>Clostridia</taxon>
        <taxon>Eubacteriales</taxon>
        <taxon>Clostridiaceae</taxon>
        <taxon>Clostridium</taxon>
    </lineage>
</organism>
<dbReference type="Proteomes" id="UP000736583">
    <property type="component" value="Unassembled WGS sequence"/>
</dbReference>
<evidence type="ECO:0000313" key="1">
    <source>
        <dbReference type="EMBL" id="MBU5591623.1"/>
    </source>
</evidence>
<name>A0ABS6F217_9CLOT</name>
<gene>
    <name evidence="1" type="ORF">KQI89_07580</name>
</gene>
<keyword evidence="2" id="KW-1185">Reference proteome</keyword>
<comment type="caution">
    <text evidence="1">The sequence shown here is derived from an EMBL/GenBank/DDBJ whole genome shotgun (WGS) entry which is preliminary data.</text>
</comment>
<protein>
    <submittedName>
        <fullName evidence="1">Uncharacterized protein</fullName>
    </submittedName>
</protein>
<accession>A0ABS6F217</accession>
<evidence type="ECO:0000313" key="2">
    <source>
        <dbReference type="Proteomes" id="UP000736583"/>
    </source>
</evidence>
<reference evidence="1 2" key="1">
    <citation type="submission" date="2021-06" db="EMBL/GenBank/DDBJ databases">
        <authorList>
            <person name="Sun Q."/>
            <person name="Li D."/>
        </authorList>
    </citation>
    <scope>NUCLEOTIDE SEQUENCE [LARGE SCALE GENOMIC DNA]</scope>
    <source>
        <strain evidence="1 2">MSJ-4</strain>
    </source>
</reference>
<dbReference type="EMBL" id="JAHLQL010000001">
    <property type="protein sequence ID" value="MBU5591623.1"/>
    <property type="molecule type" value="Genomic_DNA"/>
</dbReference>